<dbReference type="OrthoDB" id="5198510at2"/>
<dbReference type="AlphaFoldDB" id="A0A1Y1SE02"/>
<dbReference type="EMBL" id="AQQV01000002">
    <property type="protein sequence ID" value="ORE87151.1"/>
    <property type="molecule type" value="Genomic_DNA"/>
</dbReference>
<sequence>MNHSIEIDFSAGPGIKLYVFFGGIAAGIAMPPFEFYKASKIVADNKIFVRDFSQTWYHSGIPPHSKTLAGAAAQLTRLIQSIAPSQVYLVGNSMGGFAAILFSRLLRCGDVIAFSPQTFISPSLRRKHGDTRWAKEIRTTHFRSMLKPRAWDLKKTLQDSDYHAKISIYFSQASKLDTIHAGHLKDLNYVHLHPLGEGGHQVVKYLRDRGQLSAIMSGGDATPNKPAICRHSSLAAEQTRSA</sequence>
<dbReference type="RefSeq" id="WP_146680248.1">
    <property type="nucleotide sequence ID" value="NZ_AQQV01000002.1"/>
</dbReference>
<accession>A0A1Y1SE02</accession>
<evidence type="ECO:0000313" key="1">
    <source>
        <dbReference type="EMBL" id="ORE87151.1"/>
    </source>
</evidence>
<dbReference type="STRING" id="1317117.ATO7_08927"/>
<comment type="caution">
    <text evidence="1">The sequence shown here is derived from an EMBL/GenBank/DDBJ whole genome shotgun (WGS) entry which is preliminary data.</text>
</comment>
<gene>
    <name evidence="1" type="ORF">ATO7_08927</name>
</gene>
<name>A0A1Y1SE02_9GAMM</name>
<organism evidence="1 2">
    <name type="scientific">Oceanococcus atlanticus</name>
    <dbReference type="NCBI Taxonomy" id="1317117"/>
    <lineage>
        <taxon>Bacteria</taxon>
        <taxon>Pseudomonadati</taxon>
        <taxon>Pseudomonadota</taxon>
        <taxon>Gammaproteobacteria</taxon>
        <taxon>Chromatiales</taxon>
        <taxon>Oceanococcaceae</taxon>
        <taxon>Oceanococcus</taxon>
    </lineage>
</organism>
<dbReference type="Gene3D" id="3.40.50.1820">
    <property type="entry name" value="alpha/beta hydrolase"/>
    <property type="match status" value="1"/>
</dbReference>
<evidence type="ECO:0008006" key="3">
    <source>
        <dbReference type="Google" id="ProtNLM"/>
    </source>
</evidence>
<dbReference type="SUPFAM" id="SSF53474">
    <property type="entry name" value="alpha/beta-Hydrolases"/>
    <property type="match status" value="1"/>
</dbReference>
<protein>
    <recommendedName>
        <fullName evidence="3">AB hydrolase-1 domain-containing protein</fullName>
    </recommendedName>
</protein>
<evidence type="ECO:0000313" key="2">
    <source>
        <dbReference type="Proteomes" id="UP000192342"/>
    </source>
</evidence>
<reference evidence="1 2" key="1">
    <citation type="submission" date="2013-04" db="EMBL/GenBank/DDBJ databases">
        <title>Oceanococcus atlanticus 22II-S10r2 Genome Sequencing.</title>
        <authorList>
            <person name="Lai Q."/>
            <person name="Li G."/>
            <person name="Shao Z."/>
        </authorList>
    </citation>
    <scope>NUCLEOTIDE SEQUENCE [LARGE SCALE GENOMIC DNA]</scope>
    <source>
        <strain evidence="1 2">22II-S10r2</strain>
    </source>
</reference>
<proteinExistence type="predicted"/>
<dbReference type="Proteomes" id="UP000192342">
    <property type="component" value="Unassembled WGS sequence"/>
</dbReference>
<keyword evidence="2" id="KW-1185">Reference proteome</keyword>
<dbReference type="InterPro" id="IPR029058">
    <property type="entry name" value="AB_hydrolase_fold"/>
</dbReference>